<reference evidence="1" key="1">
    <citation type="journal article" date="2015" name="Nature">
        <title>Complex archaea that bridge the gap between prokaryotes and eukaryotes.</title>
        <authorList>
            <person name="Spang A."/>
            <person name="Saw J.H."/>
            <person name="Jorgensen S.L."/>
            <person name="Zaremba-Niedzwiedzka K."/>
            <person name="Martijn J."/>
            <person name="Lind A.E."/>
            <person name="van Eijk R."/>
            <person name="Schleper C."/>
            <person name="Guy L."/>
            <person name="Ettema T.J."/>
        </authorList>
    </citation>
    <scope>NUCLEOTIDE SEQUENCE</scope>
</reference>
<evidence type="ECO:0000313" key="1">
    <source>
        <dbReference type="EMBL" id="KKM24571.1"/>
    </source>
</evidence>
<organism evidence="1">
    <name type="scientific">marine sediment metagenome</name>
    <dbReference type="NCBI Taxonomy" id="412755"/>
    <lineage>
        <taxon>unclassified sequences</taxon>
        <taxon>metagenomes</taxon>
        <taxon>ecological metagenomes</taxon>
    </lineage>
</organism>
<dbReference type="EMBL" id="LAZR01012899">
    <property type="protein sequence ID" value="KKM24571.1"/>
    <property type="molecule type" value="Genomic_DNA"/>
</dbReference>
<sequence>MIYRAGGGFVPRGTDRVPAMLTIGEMVMNSKASRRFQSQLIAMNAGVSPQFRQSGGSVTNIGDVNISVQGATLPAQTARATMAAFKREMRRSGTTLN</sequence>
<accession>A0A0F9IAF2</accession>
<name>A0A0F9IAF2_9ZZZZ</name>
<dbReference type="AlphaFoldDB" id="A0A0F9IAF2"/>
<gene>
    <name evidence="1" type="ORF">LCGC14_1603750</name>
</gene>
<proteinExistence type="predicted"/>
<protein>
    <submittedName>
        <fullName evidence="1">Uncharacterized protein</fullName>
    </submittedName>
</protein>
<comment type="caution">
    <text evidence="1">The sequence shown here is derived from an EMBL/GenBank/DDBJ whole genome shotgun (WGS) entry which is preliminary data.</text>
</comment>